<dbReference type="GO" id="GO:0008033">
    <property type="term" value="P:tRNA processing"/>
    <property type="evidence" value="ECO:0007669"/>
    <property type="project" value="UniProtKB-UniRule"/>
</dbReference>
<dbReference type="OrthoDB" id="9802265at2"/>
<keyword evidence="2 6" id="KW-0698">rRNA processing</keyword>
<dbReference type="GO" id="GO:0009022">
    <property type="term" value="F:tRNA nucleotidyltransferase activity"/>
    <property type="evidence" value="ECO:0007669"/>
    <property type="project" value="UniProtKB-UniRule"/>
</dbReference>
<dbReference type="SUPFAM" id="SSF55666">
    <property type="entry name" value="Ribonuclease PH domain 2-like"/>
    <property type="match status" value="1"/>
</dbReference>
<dbReference type="Proteomes" id="UP000265341">
    <property type="component" value="Unassembled WGS sequence"/>
</dbReference>
<dbReference type="PANTHER" id="PTHR11953">
    <property type="entry name" value="EXOSOME COMPLEX COMPONENT"/>
    <property type="match status" value="1"/>
</dbReference>
<keyword evidence="6 10" id="KW-0808">Transferase</keyword>
<gene>
    <name evidence="6 10" type="primary">rph</name>
    <name evidence="10" type="ORF">Mrose_00570</name>
</gene>
<dbReference type="GO" id="GO:0000049">
    <property type="term" value="F:tRNA binding"/>
    <property type="evidence" value="ECO:0007669"/>
    <property type="project" value="UniProtKB-UniRule"/>
</dbReference>
<evidence type="ECO:0000256" key="7">
    <source>
        <dbReference type="SAM" id="MobiDB-lite"/>
    </source>
</evidence>
<proteinExistence type="inferred from homology"/>
<name>A0A399EWN7_9DEIN</name>
<evidence type="ECO:0000313" key="11">
    <source>
        <dbReference type="Proteomes" id="UP000265341"/>
    </source>
</evidence>
<keyword evidence="6 10" id="KW-0548">Nucleotidyltransferase</keyword>
<dbReference type="GO" id="GO:0000175">
    <property type="term" value="F:3'-5'-RNA exonuclease activity"/>
    <property type="evidence" value="ECO:0007669"/>
    <property type="project" value="UniProtKB-UniRule"/>
</dbReference>
<keyword evidence="11" id="KW-1185">Reference proteome</keyword>
<dbReference type="AlphaFoldDB" id="A0A399EWN7"/>
<dbReference type="Gene3D" id="3.30.230.70">
    <property type="entry name" value="GHMP Kinase, N-terminal domain"/>
    <property type="match status" value="1"/>
</dbReference>
<dbReference type="SUPFAM" id="SSF54211">
    <property type="entry name" value="Ribosomal protein S5 domain 2-like"/>
    <property type="match status" value="1"/>
</dbReference>
<dbReference type="InterPro" id="IPR001247">
    <property type="entry name" value="ExoRNase_PH_dom1"/>
</dbReference>
<evidence type="ECO:0000256" key="4">
    <source>
        <dbReference type="ARBA" id="ARBA00022694"/>
    </source>
</evidence>
<comment type="caution">
    <text evidence="10">The sequence shown here is derived from an EMBL/GenBank/DDBJ whole genome shotgun (WGS) entry which is preliminary data.</text>
</comment>
<feature type="domain" description="Exoribonuclease phosphorolytic" evidence="8">
    <location>
        <begin position="24"/>
        <end position="151"/>
    </location>
</feature>
<evidence type="ECO:0000256" key="3">
    <source>
        <dbReference type="ARBA" id="ARBA00022555"/>
    </source>
</evidence>
<dbReference type="InterPro" id="IPR027408">
    <property type="entry name" value="PNPase/RNase_PH_dom_sf"/>
</dbReference>
<keyword evidence="5" id="KW-0694">RNA-binding</keyword>
<organism evidence="10 11">
    <name type="scientific">Calidithermus roseus</name>
    <dbReference type="NCBI Taxonomy" id="1644118"/>
    <lineage>
        <taxon>Bacteria</taxon>
        <taxon>Thermotogati</taxon>
        <taxon>Deinococcota</taxon>
        <taxon>Deinococci</taxon>
        <taxon>Thermales</taxon>
        <taxon>Thermaceae</taxon>
        <taxon>Calidithermus</taxon>
    </lineage>
</organism>
<evidence type="ECO:0000256" key="1">
    <source>
        <dbReference type="ARBA" id="ARBA00006678"/>
    </source>
</evidence>
<evidence type="ECO:0000259" key="9">
    <source>
        <dbReference type="Pfam" id="PF03725"/>
    </source>
</evidence>
<comment type="subunit">
    <text evidence="6">Homohexameric ring arranged as a trimer of dimers.</text>
</comment>
<evidence type="ECO:0000313" key="10">
    <source>
        <dbReference type="EMBL" id="RIH88964.1"/>
    </source>
</evidence>
<dbReference type="GO" id="GO:0016075">
    <property type="term" value="P:rRNA catabolic process"/>
    <property type="evidence" value="ECO:0007669"/>
    <property type="project" value="UniProtKB-UniRule"/>
</dbReference>
<keyword evidence="4 6" id="KW-0819">tRNA processing</keyword>
<keyword evidence="3 6" id="KW-0820">tRNA-binding</keyword>
<accession>A0A399EWN7</accession>
<evidence type="ECO:0000256" key="5">
    <source>
        <dbReference type="ARBA" id="ARBA00022884"/>
    </source>
</evidence>
<feature type="region of interest" description="Disordered" evidence="7">
    <location>
        <begin position="1"/>
        <end position="21"/>
    </location>
</feature>
<sequence>MLWAAVNPPPDTKSSRKDGRDALQMRPLKLELGYSAYAEGSALVELGLTRVLVTVSLTDGVPRHVSAKEGWLMAEYNLLPRSTKERKERERQKLSGRTAEIQRFMGRAFRAALDLSLLPNKTVIIDADVLQADGGTRVASLLGGYAALYAALDRLVMMGKIDEWPLSEFAAISLGWFGEERILLDLTHQEDESAWADLTVVATKEGDVIEVHGGGEGRPVPQAIYRRMLETGLSQVPELIKNVHAQLRKPLS</sequence>
<feature type="binding site" evidence="6">
    <location>
        <begin position="135"/>
        <end position="137"/>
    </location>
    <ligand>
        <name>phosphate</name>
        <dbReference type="ChEBI" id="CHEBI:43474"/>
        <note>substrate</note>
    </ligand>
</feature>
<dbReference type="InterPro" id="IPR050080">
    <property type="entry name" value="RNase_PH"/>
</dbReference>
<comment type="function">
    <text evidence="6">Phosphorolytic 3'-5' exoribonuclease that plays an important role in tRNA 3'-end maturation. Removes nucleotide residues following the 3'-CCA terminus of tRNAs; can also add nucleotides to the ends of RNA molecules by using nucleoside diphosphates as substrates, but this may not be physiologically important. Probably plays a role in initiation of 16S rRNA degradation (leading to ribosome degradation) during starvation.</text>
</comment>
<dbReference type="PROSITE" id="PS01277">
    <property type="entry name" value="RIBONUCLEASE_PH"/>
    <property type="match status" value="1"/>
</dbReference>
<protein>
    <recommendedName>
        <fullName evidence="6">Ribonuclease PH</fullName>
        <shortName evidence="6">RNase PH</shortName>
        <ecNumber evidence="6">2.7.7.56</ecNumber>
    </recommendedName>
    <alternativeName>
        <fullName evidence="6">tRNA nucleotidyltransferase</fullName>
    </alternativeName>
</protein>
<dbReference type="InterPro" id="IPR018336">
    <property type="entry name" value="RNase_PH_CS"/>
</dbReference>
<dbReference type="PANTHER" id="PTHR11953:SF0">
    <property type="entry name" value="EXOSOME COMPLEX COMPONENT RRP41"/>
    <property type="match status" value="1"/>
</dbReference>
<dbReference type="EMBL" id="QWLA01000006">
    <property type="protein sequence ID" value="RIH88964.1"/>
    <property type="molecule type" value="Genomic_DNA"/>
</dbReference>
<dbReference type="NCBIfam" id="TIGR01966">
    <property type="entry name" value="RNasePH"/>
    <property type="match status" value="1"/>
</dbReference>
<evidence type="ECO:0000256" key="6">
    <source>
        <dbReference type="HAMAP-Rule" id="MF_00564"/>
    </source>
</evidence>
<dbReference type="Pfam" id="PF03725">
    <property type="entry name" value="RNase_PH_C"/>
    <property type="match status" value="1"/>
</dbReference>
<comment type="similarity">
    <text evidence="1 6">Belongs to the RNase PH family.</text>
</comment>
<dbReference type="InterPro" id="IPR020568">
    <property type="entry name" value="Ribosomal_Su5_D2-typ_SF"/>
</dbReference>
<comment type="catalytic activity">
    <reaction evidence="6">
        <text>tRNA(n+1) + phosphate = tRNA(n) + a ribonucleoside 5'-diphosphate</text>
        <dbReference type="Rhea" id="RHEA:10628"/>
        <dbReference type="Rhea" id="RHEA-COMP:17343"/>
        <dbReference type="Rhea" id="RHEA-COMP:17344"/>
        <dbReference type="ChEBI" id="CHEBI:43474"/>
        <dbReference type="ChEBI" id="CHEBI:57930"/>
        <dbReference type="ChEBI" id="CHEBI:173114"/>
        <dbReference type="EC" id="2.7.7.56"/>
    </reaction>
</comment>
<dbReference type="InterPro" id="IPR036345">
    <property type="entry name" value="ExoRNase_PH_dom2_sf"/>
</dbReference>
<dbReference type="InterPro" id="IPR002381">
    <property type="entry name" value="RNase_PH_bac-type"/>
</dbReference>
<dbReference type="HAMAP" id="MF_00564">
    <property type="entry name" value="RNase_PH"/>
    <property type="match status" value="1"/>
</dbReference>
<dbReference type="InterPro" id="IPR015847">
    <property type="entry name" value="ExoRNase_PH_dom2"/>
</dbReference>
<dbReference type="EC" id="2.7.7.56" evidence="6"/>
<evidence type="ECO:0000259" key="8">
    <source>
        <dbReference type="Pfam" id="PF01138"/>
    </source>
</evidence>
<reference evidence="10 11" key="1">
    <citation type="submission" date="2018-08" db="EMBL/GenBank/DDBJ databases">
        <title>Meiothermus roseus NBRC 110900 genome sequencing project.</title>
        <authorList>
            <person name="Da Costa M.S."/>
            <person name="Albuquerque L."/>
            <person name="Raposo P."/>
            <person name="Froufe H.J.C."/>
            <person name="Barroso C.S."/>
            <person name="Egas C."/>
        </authorList>
    </citation>
    <scope>NUCLEOTIDE SEQUENCE [LARGE SCALE GENOMIC DNA]</scope>
    <source>
        <strain evidence="10 11">NBRC 110900</strain>
    </source>
</reference>
<dbReference type="Pfam" id="PF01138">
    <property type="entry name" value="RNase_PH"/>
    <property type="match status" value="1"/>
</dbReference>
<feature type="domain" description="Exoribonuclease phosphorolytic" evidence="9">
    <location>
        <begin position="170"/>
        <end position="234"/>
    </location>
</feature>
<evidence type="ECO:0000256" key="2">
    <source>
        <dbReference type="ARBA" id="ARBA00022552"/>
    </source>
</evidence>
<dbReference type="GO" id="GO:0006364">
    <property type="term" value="P:rRNA processing"/>
    <property type="evidence" value="ECO:0007669"/>
    <property type="project" value="UniProtKB-KW"/>
</dbReference>
<feature type="binding site" evidence="6">
    <location>
        <position position="97"/>
    </location>
    <ligand>
        <name>phosphate</name>
        <dbReference type="ChEBI" id="CHEBI:43474"/>
        <note>substrate</note>
    </ligand>
</feature>